<reference evidence="2" key="1">
    <citation type="submission" date="2023-07" db="EMBL/GenBank/DDBJ databases">
        <title>Black Yeasts Isolated from many extreme environments.</title>
        <authorList>
            <person name="Coleine C."/>
            <person name="Stajich J.E."/>
            <person name="Selbmann L."/>
        </authorList>
    </citation>
    <scope>NUCLEOTIDE SEQUENCE</scope>
    <source>
        <strain evidence="2">CCFEE 5485</strain>
    </source>
</reference>
<name>A0AAE1C658_9PEZI</name>
<comment type="caution">
    <text evidence="2">The sequence shown here is derived from an EMBL/GenBank/DDBJ whole genome shotgun (WGS) entry which is preliminary data.</text>
</comment>
<dbReference type="AlphaFoldDB" id="A0AAE1C658"/>
<dbReference type="InterPro" id="IPR051678">
    <property type="entry name" value="AGP_Transferase"/>
</dbReference>
<feature type="domain" description="Aminoglycoside phosphotransferase" evidence="1">
    <location>
        <begin position="4"/>
        <end position="186"/>
    </location>
</feature>
<protein>
    <recommendedName>
        <fullName evidence="1">Aminoglycoside phosphotransferase domain-containing protein</fullName>
    </recommendedName>
</protein>
<evidence type="ECO:0000313" key="2">
    <source>
        <dbReference type="EMBL" id="KAK3679526.1"/>
    </source>
</evidence>
<organism evidence="2 3">
    <name type="scientific">Recurvomyces mirabilis</name>
    <dbReference type="NCBI Taxonomy" id="574656"/>
    <lineage>
        <taxon>Eukaryota</taxon>
        <taxon>Fungi</taxon>
        <taxon>Dikarya</taxon>
        <taxon>Ascomycota</taxon>
        <taxon>Pezizomycotina</taxon>
        <taxon>Dothideomycetes</taxon>
        <taxon>Dothideomycetidae</taxon>
        <taxon>Mycosphaerellales</taxon>
        <taxon>Teratosphaeriaceae</taxon>
        <taxon>Recurvomyces</taxon>
    </lineage>
</organism>
<sequence>MEFVARNTLIPVPKIYCAFKRKGWTYIVMEKVKGETMALNWQSRSAESKADILRQLKELIESMRHLVPSSSAVANVDGGRLLPGQSLDFGPFNNVDAFHQYLRGGFDAVSERFPPDVNDLIHFHDREWPMPVFTHGDLSSLNIMVEDDKITGIIDWETAGWYLPYWEYTAACQVNFRNTFWRDEIDKFLVPWPAELKQEEVRRRYFGDV</sequence>
<dbReference type="CDD" id="cd05120">
    <property type="entry name" value="APH_ChoK_like"/>
    <property type="match status" value="1"/>
</dbReference>
<dbReference type="Gene3D" id="3.90.1200.10">
    <property type="match status" value="1"/>
</dbReference>
<dbReference type="InterPro" id="IPR002575">
    <property type="entry name" value="Aminoglycoside_PTrfase"/>
</dbReference>
<evidence type="ECO:0000259" key="1">
    <source>
        <dbReference type="Pfam" id="PF01636"/>
    </source>
</evidence>
<dbReference type="PANTHER" id="PTHR21310:SF55">
    <property type="entry name" value="AMINOGLYCOSIDE PHOSPHOTRANSFERASE DOMAIN-CONTAINING PROTEIN"/>
    <property type="match status" value="1"/>
</dbReference>
<dbReference type="Proteomes" id="UP001274830">
    <property type="component" value="Unassembled WGS sequence"/>
</dbReference>
<gene>
    <name evidence="2" type="ORF">LTR78_001087</name>
</gene>
<dbReference type="SUPFAM" id="SSF56112">
    <property type="entry name" value="Protein kinase-like (PK-like)"/>
    <property type="match status" value="1"/>
</dbReference>
<dbReference type="EMBL" id="JAUTXT010000002">
    <property type="protein sequence ID" value="KAK3679526.1"/>
    <property type="molecule type" value="Genomic_DNA"/>
</dbReference>
<dbReference type="InterPro" id="IPR011009">
    <property type="entry name" value="Kinase-like_dom_sf"/>
</dbReference>
<dbReference type="PANTHER" id="PTHR21310">
    <property type="entry name" value="AMINOGLYCOSIDE PHOSPHOTRANSFERASE-RELATED-RELATED"/>
    <property type="match status" value="1"/>
</dbReference>
<dbReference type="Pfam" id="PF01636">
    <property type="entry name" value="APH"/>
    <property type="match status" value="1"/>
</dbReference>
<keyword evidence="3" id="KW-1185">Reference proteome</keyword>
<proteinExistence type="predicted"/>
<evidence type="ECO:0000313" key="3">
    <source>
        <dbReference type="Proteomes" id="UP001274830"/>
    </source>
</evidence>
<accession>A0AAE1C658</accession>